<feature type="transmembrane region" description="Helical" evidence="8">
    <location>
        <begin position="275"/>
        <end position="301"/>
    </location>
</feature>
<evidence type="ECO:0000256" key="2">
    <source>
        <dbReference type="ARBA" id="ARBA00010199"/>
    </source>
</evidence>
<evidence type="ECO:0000256" key="6">
    <source>
        <dbReference type="ARBA" id="ARBA00022989"/>
    </source>
</evidence>
<feature type="transmembrane region" description="Helical" evidence="8">
    <location>
        <begin position="171"/>
        <end position="192"/>
    </location>
</feature>
<feature type="transmembrane region" description="Helical" evidence="8">
    <location>
        <begin position="138"/>
        <end position="159"/>
    </location>
</feature>
<keyword evidence="4" id="KW-1003">Cell membrane</keyword>
<keyword evidence="10" id="KW-1185">Reference proteome</keyword>
<dbReference type="InterPro" id="IPR002528">
    <property type="entry name" value="MATE_fam"/>
</dbReference>
<comment type="subcellular location">
    <subcellularLocation>
        <location evidence="1">Cell membrane</location>
        <topology evidence="1">Multi-pass membrane protein</topology>
    </subcellularLocation>
</comment>
<proteinExistence type="inferred from homology"/>
<accession>A0A073B9F7</accession>
<evidence type="ECO:0000313" key="10">
    <source>
        <dbReference type="Proteomes" id="UP000031419"/>
    </source>
</evidence>
<keyword evidence="6 8" id="KW-1133">Transmembrane helix</keyword>
<dbReference type="EMBL" id="JNVU01000025">
    <property type="protein sequence ID" value="KEI44389.1"/>
    <property type="molecule type" value="Genomic_DNA"/>
</dbReference>
<feature type="transmembrane region" description="Helical" evidence="8">
    <location>
        <begin position="352"/>
        <end position="373"/>
    </location>
</feature>
<gene>
    <name evidence="9" type="ORF">GU90_09380</name>
</gene>
<dbReference type="NCBIfam" id="TIGR00797">
    <property type="entry name" value="matE"/>
    <property type="match status" value="1"/>
</dbReference>
<dbReference type="eggNOG" id="COG0534">
    <property type="taxonomic scope" value="Bacteria"/>
</dbReference>
<dbReference type="CDD" id="cd13136">
    <property type="entry name" value="MATE_DinF_like"/>
    <property type="match status" value="1"/>
</dbReference>
<dbReference type="AlphaFoldDB" id="A0A073B9F7"/>
<dbReference type="GO" id="GO:0015297">
    <property type="term" value="F:antiporter activity"/>
    <property type="evidence" value="ECO:0007669"/>
    <property type="project" value="InterPro"/>
</dbReference>
<evidence type="ECO:0000256" key="4">
    <source>
        <dbReference type="ARBA" id="ARBA00022475"/>
    </source>
</evidence>
<reference evidence="9 10" key="1">
    <citation type="submission" date="2014-06" db="EMBL/GenBank/DDBJ databases">
        <title>Saccharopolyspora rectivirgula DSM-43113 Genome sequencing.</title>
        <authorList>
            <person name="Barrera C."/>
            <person name="Millon L."/>
            <person name="Rognon B."/>
            <person name="Zaugg C."/>
            <person name="Monod M."/>
        </authorList>
    </citation>
    <scope>NUCLEOTIDE SEQUENCE [LARGE SCALE GENOMIC DNA]</scope>
    <source>
        <strain evidence="9 10">DSM 43113</strain>
    </source>
</reference>
<dbReference type="Pfam" id="PF01554">
    <property type="entry name" value="MatE"/>
    <property type="match status" value="2"/>
</dbReference>
<evidence type="ECO:0000256" key="5">
    <source>
        <dbReference type="ARBA" id="ARBA00022692"/>
    </source>
</evidence>
<evidence type="ECO:0000256" key="8">
    <source>
        <dbReference type="SAM" id="Phobius"/>
    </source>
</evidence>
<comment type="caution">
    <text evidence="9">The sequence shown here is derived from an EMBL/GenBank/DDBJ whole genome shotgun (WGS) entry which is preliminary data.</text>
</comment>
<dbReference type="PIRSF" id="PIRSF006603">
    <property type="entry name" value="DinF"/>
    <property type="match status" value="1"/>
</dbReference>
<evidence type="ECO:0000313" key="9">
    <source>
        <dbReference type="EMBL" id="KEI44389.1"/>
    </source>
</evidence>
<feature type="transmembrane region" description="Helical" evidence="8">
    <location>
        <begin position="96"/>
        <end position="118"/>
    </location>
</feature>
<feature type="transmembrane region" description="Helical" evidence="8">
    <location>
        <begin position="51"/>
        <end position="75"/>
    </location>
</feature>
<dbReference type="PANTHER" id="PTHR42893">
    <property type="entry name" value="PROTEIN DETOXIFICATION 44, CHLOROPLASTIC-RELATED"/>
    <property type="match status" value="1"/>
</dbReference>
<feature type="transmembrane region" description="Helical" evidence="8">
    <location>
        <begin position="198"/>
        <end position="219"/>
    </location>
</feature>
<name>A0A073B9F7_9PSEU</name>
<dbReference type="InterPro" id="IPR048279">
    <property type="entry name" value="MdtK-like"/>
</dbReference>
<dbReference type="Proteomes" id="UP000031419">
    <property type="component" value="Unassembled WGS sequence"/>
</dbReference>
<protein>
    <submittedName>
        <fullName evidence="9">Multidrug transporter MatE</fullName>
    </submittedName>
</protein>
<feature type="transmembrane region" description="Helical" evidence="8">
    <location>
        <begin position="19"/>
        <end position="39"/>
    </location>
</feature>
<feature type="transmembrane region" description="Helical" evidence="8">
    <location>
        <begin position="385"/>
        <end position="404"/>
    </location>
</feature>
<feature type="transmembrane region" description="Helical" evidence="8">
    <location>
        <begin position="313"/>
        <end position="332"/>
    </location>
</feature>
<dbReference type="GO" id="GO:0042910">
    <property type="term" value="F:xenobiotic transmembrane transporter activity"/>
    <property type="evidence" value="ECO:0007669"/>
    <property type="project" value="InterPro"/>
</dbReference>
<dbReference type="PANTHER" id="PTHR42893:SF46">
    <property type="entry name" value="PROTEIN DETOXIFICATION 44, CHLOROPLASTIC"/>
    <property type="match status" value="1"/>
</dbReference>
<dbReference type="GO" id="GO:0005886">
    <property type="term" value="C:plasma membrane"/>
    <property type="evidence" value="ECO:0007669"/>
    <property type="project" value="UniProtKB-SubCell"/>
</dbReference>
<evidence type="ECO:0000256" key="3">
    <source>
        <dbReference type="ARBA" id="ARBA00022448"/>
    </source>
</evidence>
<keyword evidence="3" id="KW-0813">Transport</keyword>
<comment type="similarity">
    <text evidence="2">Belongs to the multi antimicrobial extrusion (MATE) (TC 2.A.66.1) family.</text>
</comment>
<organism evidence="9 10">
    <name type="scientific">Saccharopolyspora rectivirgula</name>
    <dbReference type="NCBI Taxonomy" id="28042"/>
    <lineage>
        <taxon>Bacteria</taxon>
        <taxon>Bacillati</taxon>
        <taxon>Actinomycetota</taxon>
        <taxon>Actinomycetes</taxon>
        <taxon>Pseudonocardiales</taxon>
        <taxon>Pseudonocardiaceae</taxon>
        <taxon>Saccharopolyspora</taxon>
    </lineage>
</organism>
<evidence type="ECO:0000256" key="7">
    <source>
        <dbReference type="ARBA" id="ARBA00023136"/>
    </source>
</evidence>
<sequence length="445" mass="45262">MVTGAGVSEQGERVPARKVLGLAVPALGVLAAEPLYVLVDTAVVGHLGAVPLAGLALAGTLFSLVTTQLTFLSYGTTARAARLHGSGDRAGAVAEGVQATWLAVAVGLVVALVGQLVAAPVANGLAGGGPVADAAVSWLRIALCGAPMVLITMAGNGWMRGVQDTVRPLRYVLVGNGISAVLCPVLVYPAGLGMEGSALANLVGQSIAASLFVRALVVERVGVRPDPSRMRAQLGMGRDLVLRSLAFQVCFVSATSVAARIGAESAAAHQVVWQLWSFLALVLDSLAIAAQSLVGAALGAGREASAKAIAKQITGYGLVFGVVLGVLFAALAGPLPALFTTDAAVLAEVPKAWWFFVVLQPVAGVVFAVDGVLLGAGDAAFLRTATMLSALVGYLPLIWLSLAFGLGLSGIWTGLSLFMLLRLVSVVLRVRSGRWAVVGAEPAKA</sequence>
<feature type="transmembrane region" description="Helical" evidence="8">
    <location>
        <begin position="240"/>
        <end position="263"/>
    </location>
</feature>
<dbReference type="STRING" id="28042.GU90_09380"/>
<keyword evidence="5 8" id="KW-0812">Transmembrane</keyword>
<dbReference type="InterPro" id="IPR044644">
    <property type="entry name" value="DinF-like"/>
</dbReference>
<keyword evidence="7 8" id="KW-0472">Membrane</keyword>
<evidence type="ECO:0000256" key="1">
    <source>
        <dbReference type="ARBA" id="ARBA00004651"/>
    </source>
</evidence>
<feature type="transmembrane region" description="Helical" evidence="8">
    <location>
        <begin position="410"/>
        <end position="428"/>
    </location>
</feature>